<reference evidence="2" key="1">
    <citation type="submission" date="2018-04" db="EMBL/GenBank/DDBJ databases">
        <authorList>
            <person name="Go L.Y."/>
            <person name="Mitchell J.A."/>
        </authorList>
    </citation>
    <scope>NUCLEOTIDE SEQUENCE</scope>
    <source>
        <tissue evidence="2">Whole organism</tissue>
    </source>
</reference>
<feature type="signal peptide" evidence="1">
    <location>
        <begin position="1"/>
        <end position="19"/>
    </location>
</feature>
<accession>A0A336KJM3</accession>
<dbReference type="AlphaFoldDB" id="A0A336KJM3"/>
<proteinExistence type="predicted"/>
<gene>
    <name evidence="2" type="primary">CSON011804</name>
</gene>
<dbReference type="EMBL" id="UFQT01000527">
    <property type="protein sequence ID" value="SSX25000.1"/>
    <property type="molecule type" value="Genomic_DNA"/>
</dbReference>
<sequence>MKKIICVVGVLAALNCVSGRPQNMNAQADVSQVGGQNMNAQSQVSQLGYYGGRPIESVPIAQAQAPSASAGIGAAPSAVAVAGQSPYYAPSPVAYASPSYAAAGSPIYAAQAQPQAMPVYDYGTSLAQSGGGAQSASIGGALGGLSAGQASGAQALTAYGFPGADYWSTMLSQAQGLGGGSQAANIGGMGGGLAAGQASGLLGSSQALASY</sequence>
<dbReference type="VEuPathDB" id="VectorBase:CSON011804"/>
<feature type="chain" id="PRO_5036062049" evidence="1">
    <location>
        <begin position="20"/>
        <end position="211"/>
    </location>
</feature>
<protein>
    <submittedName>
        <fullName evidence="2">CSON011804 protein</fullName>
    </submittedName>
</protein>
<evidence type="ECO:0000256" key="1">
    <source>
        <dbReference type="SAM" id="SignalP"/>
    </source>
</evidence>
<evidence type="ECO:0000313" key="3">
    <source>
        <dbReference type="EMBL" id="SSX25000.1"/>
    </source>
</evidence>
<organism evidence="2">
    <name type="scientific">Culicoides sonorensis</name>
    <name type="common">Biting midge</name>
    <dbReference type="NCBI Taxonomy" id="179676"/>
    <lineage>
        <taxon>Eukaryota</taxon>
        <taxon>Metazoa</taxon>
        <taxon>Ecdysozoa</taxon>
        <taxon>Arthropoda</taxon>
        <taxon>Hexapoda</taxon>
        <taxon>Insecta</taxon>
        <taxon>Pterygota</taxon>
        <taxon>Neoptera</taxon>
        <taxon>Endopterygota</taxon>
        <taxon>Diptera</taxon>
        <taxon>Nematocera</taxon>
        <taxon>Chironomoidea</taxon>
        <taxon>Ceratopogonidae</taxon>
        <taxon>Ceratopogoninae</taxon>
        <taxon>Culicoides</taxon>
        <taxon>Monoculicoides</taxon>
    </lineage>
</organism>
<name>A0A336KJM3_CULSO</name>
<reference evidence="3" key="2">
    <citation type="submission" date="2018-07" db="EMBL/GenBank/DDBJ databases">
        <authorList>
            <person name="Quirk P.G."/>
            <person name="Krulwich T.A."/>
        </authorList>
    </citation>
    <scope>NUCLEOTIDE SEQUENCE</scope>
</reference>
<evidence type="ECO:0000313" key="2">
    <source>
        <dbReference type="EMBL" id="SSX04637.1"/>
    </source>
</evidence>
<dbReference type="EMBL" id="UFQS01000527">
    <property type="protein sequence ID" value="SSX04637.1"/>
    <property type="molecule type" value="Genomic_DNA"/>
</dbReference>
<keyword evidence="1" id="KW-0732">Signal</keyword>